<dbReference type="EMBL" id="KZ613747">
    <property type="protein sequence ID" value="PMD64813.1"/>
    <property type="molecule type" value="Genomic_DNA"/>
</dbReference>
<dbReference type="AlphaFoldDB" id="A0A2J6TP59"/>
<dbReference type="GeneID" id="36579129"/>
<reference evidence="1 2" key="1">
    <citation type="submission" date="2016-04" db="EMBL/GenBank/DDBJ databases">
        <title>A degradative enzymes factory behind the ericoid mycorrhizal symbiosis.</title>
        <authorList>
            <consortium name="DOE Joint Genome Institute"/>
            <person name="Martino E."/>
            <person name="Morin E."/>
            <person name="Grelet G."/>
            <person name="Kuo A."/>
            <person name="Kohler A."/>
            <person name="Daghino S."/>
            <person name="Barry K."/>
            <person name="Choi C."/>
            <person name="Cichocki N."/>
            <person name="Clum A."/>
            <person name="Copeland A."/>
            <person name="Hainaut M."/>
            <person name="Haridas S."/>
            <person name="Labutti K."/>
            <person name="Lindquist E."/>
            <person name="Lipzen A."/>
            <person name="Khouja H.-R."/>
            <person name="Murat C."/>
            <person name="Ohm R."/>
            <person name="Olson A."/>
            <person name="Spatafora J."/>
            <person name="Veneault-Fourrey C."/>
            <person name="Henrissat B."/>
            <person name="Grigoriev I."/>
            <person name="Martin F."/>
            <person name="Perotto S."/>
        </authorList>
    </citation>
    <scope>NUCLEOTIDE SEQUENCE [LARGE SCALE GENOMIC DNA]</scope>
    <source>
        <strain evidence="1 2">E</strain>
    </source>
</reference>
<evidence type="ECO:0000313" key="2">
    <source>
        <dbReference type="Proteomes" id="UP000235371"/>
    </source>
</evidence>
<gene>
    <name evidence="1" type="ORF">K444DRAFT_206438</name>
</gene>
<dbReference type="InParanoid" id="A0A2J6TP59"/>
<evidence type="ECO:0000313" key="1">
    <source>
        <dbReference type="EMBL" id="PMD64813.1"/>
    </source>
</evidence>
<protein>
    <submittedName>
        <fullName evidence="1">Uncharacterized protein</fullName>
    </submittedName>
</protein>
<keyword evidence="2" id="KW-1185">Reference proteome</keyword>
<dbReference type="RefSeq" id="XP_024741717.1">
    <property type="nucleotide sequence ID" value="XM_024871047.1"/>
</dbReference>
<dbReference type="Proteomes" id="UP000235371">
    <property type="component" value="Unassembled WGS sequence"/>
</dbReference>
<organism evidence="1 2">
    <name type="scientific">Hyaloscypha bicolor E</name>
    <dbReference type="NCBI Taxonomy" id="1095630"/>
    <lineage>
        <taxon>Eukaryota</taxon>
        <taxon>Fungi</taxon>
        <taxon>Dikarya</taxon>
        <taxon>Ascomycota</taxon>
        <taxon>Pezizomycotina</taxon>
        <taxon>Leotiomycetes</taxon>
        <taxon>Helotiales</taxon>
        <taxon>Hyaloscyphaceae</taxon>
        <taxon>Hyaloscypha</taxon>
        <taxon>Hyaloscypha bicolor</taxon>
    </lineage>
</organism>
<proteinExistence type="predicted"/>
<accession>A0A2J6TP59</accession>
<sequence>MLQQPDARTLINTLPIRTRHNKSIKAHLLRLLQPLFLFFTNSRYFRFCPSPAPAGNGFLTRISLSFRSSKLHTSLSNPQNRTANTTKYCRDKLPGAVSSLDPRAGRKNAVVPLARPHIHSSHAARNAQMSRQFGTVMKAGILLRARAGPSVVRQGLMVMGGVERGIMNAFISIYINIYWGQWLQMVNEV</sequence>
<name>A0A2J6TP59_9HELO</name>